<dbReference type="InterPro" id="IPR005822">
    <property type="entry name" value="Ribosomal_uL13"/>
</dbReference>
<comment type="caution">
    <text evidence="5">The sequence shown here is derived from an EMBL/GenBank/DDBJ whole genome shotgun (WGS) entry which is preliminary data.</text>
</comment>
<name>A0A928TQY6_UNCKA</name>
<dbReference type="HAMAP" id="MF_01366">
    <property type="entry name" value="Ribosomal_uL13"/>
    <property type="match status" value="1"/>
</dbReference>
<dbReference type="CDD" id="cd00392">
    <property type="entry name" value="Ribosomal_L13"/>
    <property type="match status" value="1"/>
</dbReference>
<evidence type="ECO:0000313" key="6">
    <source>
        <dbReference type="Proteomes" id="UP000710385"/>
    </source>
</evidence>
<comment type="function">
    <text evidence="4">This protein is one of the early assembly proteins of the 50S ribosomal subunit, although it is not seen to bind rRNA by itself. It is important during the early stages of 50S assembly.</text>
</comment>
<organism evidence="5 6">
    <name type="scientific">candidate division WWE3 bacterium</name>
    <dbReference type="NCBI Taxonomy" id="2053526"/>
    <lineage>
        <taxon>Bacteria</taxon>
        <taxon>Katanobacteria</taxon>
    </lineage>
</organism>
<accession>A0A928TQY6</accession>
<evidence type="ECO:0000256" key="1">
    <source>
        <dbReference type="ARBA" id="ARBA00006227"/>
    </source>
</evidence>
<dbReference type="GO" id="GO:0006412">
    <property type="term" value="P:translation"/>
    <property type="evidence" value="ECO:0007669"/>
    <property type="project" value="UniProtKB-UniRule"/>
</dbReference>
<keyword evidence="2 4" id="KW-0689">Ribosomal protein</keyword>
<evidence type="ECO:0000313" key="5">
    <source>
        <dbReference type="EMBL" id="MBE7525642.1"/>
    </source>
</evidence>
<protein>
    <recommendedName>
        <fullName evidence="4">Large ribosomal subunit protein uL13</fullName>
    </recommendedName>
</protein>
<evidence type="ECO:0000256" key="3">
    <source>
        <dbReference type="ARBA" id="ARBA00023274"/>
    </source>
</evidence>
<dbReference type="PANTHER" id="PTHR11545">
    <property type="entry name" value="RIBOSOMAL PROTEIN L13"/>
    <property type="match status" value="1"/>
</dbReference>
<dbReference type="PIRSF" id="PIRSF002181">
    <property type="entry name" value="Ribosomal_L13"/>
    <property type="match status" value="1"/>
</dbReference>
<evidence type="ECO:0000256" key="4">
    <source>
        <dbReference type="HAMAP-Rule" id="MF_01366"/>
    </source>
</evidence>
<sequence>MPAVTRKTHEIDATGKVVGRIATQAAKILIGKHRADYVPHVDHGEFVVIKNAKKAEFTGKKWEQKKHFRSSNRPGGIKAVSVGKLRQERPEKVLEHAILYMLPKNKLQKNRMKRLKIEA</sequence>
<reference evidence="5" key="1">
    <citation type="submission" date="2020-05" db="EMBL/GenBank/DDBJ databases">
        <title>High-Quality Genomes of Partial-Nitritation/Anammox System by Hierarchical Clustering Based Hybrid Assembly.</title>
        <authorList>
            <person name="Liu L."/>
            <person name="Wang Y."/>
            <person name="Che Y."/>
            <person name="Chen Y."/>
            <person name="Xia Y."/>
            <person name="Luo R."/>
            <person name="Cheng S.H."/>
            <person name="Zheng C."/>
            <person name="Zhang T."/>
        </authorList>
    </citation>
    <scope>NUCLEOTIDE SEQUENCE</scope>
    <source>
        <strain evidence="5">H1_PAT1</strain>
    </source>
</reference>
<dbReference type="InterPro" id="IPR036899">
    <property type="entry name" value="Ribosomal_uL13_sf"/>
</dbReference>
<dbReference type="InterPro" id="IPR005823">
    <property type="entry name" value="Ribosomal_uL13_bac-type"/>
</dbReference>
<dbReference type="GO" id="GO:0003735">
    <property type="term" value="F:structural constituent of ribosome"/>
    <property type="evidence" value="ECO:0007669"/>
    <property type="project" value="InterPro"/>
</dbReference>
<dbReference type="GO" id="GO:0017148">
    <property type="term" value="P:negative regulation of translation"/>
    <property type="evidence" value="ECO:0007669"/>
    <property type="project" value="TreeGrafter"/>
</dbReference>
<dbReference type="EMBL" id="JABTTY010000001">
    <property type="protein sequence ID" value="MBE7525642.1"/>
    <property type="molecule type" value="Genomic_DNA"/>
</dbReference>
<evidence type="ECO:0000256" key="2">
    <source>
        <dbReference type="ARBA" id="ARBA00022980"/>
    </source>
</evidence>
<dbReference type="PANTHER" id="PTHR11545:SF2">
    <property type="entry name" value="LARGE RIBOSOMAL SUBUNIT PROTEIN UL13M"/>
    <property type="match status" value="1"/>
</dbReference>
<dbReference type="GO" id="GO:0003729">
    <property type="term" value="F:mRNA binding"/>
    <property type="evidence" value="ECO:0007669"/>
    <property type="project" value="TreeGrafter"/>
</dbReference>
<dbReference type="SUPFAM" id="SSF52161">
    <property type="entry name" value="Ribosomal protein L13"/>
    <property type="match status" value="1"/>
</dbReference>
<proteinExistence type="inferred from homology"/>
<dbReference type="GO" id="GO:0005840">
    <property type="term" value="C:ribosome"/>
    <property type="evidence" value="ECO:0007669"/>
    <property type="project" value="UniProtKB-KW"/>
</dbReference>
<comment type="subunit">
    <text evidence="4">Part of the 50S ribosomal subunit.</text>
</comment>
<keyword evidence="3 4" id="KW-0687">Ribonucleoprotein</keyword>
<dbReference type="GO" id="GO:1990904">
    <property type="term" value="C:ribonucleoprotein complex"/>
    <property type="evidence" value="ECO:0007669"/>
    <property type="project" value="UniProtKB-KW"/>
</dbReference>
<dbReference type="Pfam" id="PF00572">
    <property type="entry name" value="Ribosomal_L13"/>
    <property type="match status" value="1"/>
</dbReference>
<dbReference type="AlphaFoldDB" id="A0A928TQY6"/>
<gene>
    <name evidence="4 5" type="primary">rplM</name>
    <name evidence="5" type="ORF">HS096_04635</name>
</gene>
<dbReference type="NCBIfam" id="TIGR01066">
    <property type="entry name" value="rplM_bact"/>
    <property type="match status" value="1"/>
</dbReference>
<dbReference type="Proteomes" id="UP000710385">
    <property type="component" value="Unassembled WGS sequence"/>
</dbReference>
<dbReference type="Gene3D" id="3.90.1180.10">
    <property type="entry name" value="Ribosomal protein L13"/>
    <property type="match status" value="1"/>
</dbReference>
<comment type="similarity">
    <text evidence="1 4">Belongs to the universal ribosomal protein uL13 family.</text>
</comment>